<dbReference type="OrthoDB" id="132546at2157"/>
<dbReference type="Proteomes" id="UP000236740">
    <property type="component" value="Unassembled WGS sequence"/>
</dbReference>
<organism evidence="5 6">
    <name type="scientific">Halobellus limi</name>
    <dbReference type="NCBI Taxonomy" id="699433"/>
    <lineage>
        <taxon>Archaea</taxon>
        <taxon>Methanobacteriati</taxon>
        <taxon>Methanobacteriota</taxon>
        <taxon>Stenosarchaea group</taxon>
        <taxon>Halobacteria</taxon>
        <taxon>Halobacteriales</taxon>
        <taxon>Haloferacaceae</taxon>
        <taxon>Halobellus</taxon>
    </lineage>
</organism>
<keyword evidence="6" id="KW-1185">Reference proteome</keyword>
<evidence type="ECO:0000313" key="4">
    <source>
        <dbReference type="EMBL" id="QCC49265.1"/>
    </source>
</evidence>
<sequence>MKPTDELTVLLMSGSWYGGNAYMTLLSRALRDHGVEVRTPDLLLFFPLTRTALRNRDADVMQLDWIYDYYATDDLDSRRLNDLVSFLRAAAFLFDLLAVSLFDVRIVRTVHNKRSHEGIYPRTERIVSECVFWVADAVTVKCSAAADEIAAAYRVPEAKELSVVPDGNYIDAYENDVSRATARSDLGIDGESFVFVFFGQIRPYKGVPKLVEAFSSLDLPEAELWIVGSPHTDDIEAQVTALAASDPRIETRLAFVPDDRIQYYLNAADVLVLPYRKILNSGSAHLGLSFATPIVAPKIGCLPETVPPENDLLYDPAADGLTRALRQAYESTDLDRVGRANYQRARALNWDRTCELLLDVYVE</sequence>
<name>A0A1H6BCF1_9EURY</name>
<keyword evidence="4" id="KW-0614">Plasmid</keyword>
<reference evidence="4 7" key="2">
    <citation type="journal article" date="2019" name="Nat. Commun.">
        <title>A new type of DNA phosphorothioation-based antiviral system in archaea.</title>
        <authorList>
            <person name="Xiong L."/>
            <person name="Liu S."/>
            <person name="Chen S."/>
            <person name="Xiao Y."/>
            <person name="Zhu B."/>
            <person name="Gao Y."/>
            <person name="Zhang Y."/>
            <person name="Chen B."/>
            <person name="Luo J."/>
            <person name="Deng Z."/>
            <person name="Chen X."/>
            <person name="Wang L."/>
            <person name="Chen S."/>
        </authorList>
    </citation>
    <scope>NUCLEOTIDE SEQUENCE [LARGE SCALE GENOMIC DNA]</scope>
    <source>
        <strain evidence="4 7">CGMCC 1.10331</strain>
        <plasmid evidence="4 7">unnamed1</plasmid>
    </source>
</reference>
<dbReference type="RefSeq" id="WP_103992430.1">
    <property type="nucleotide sequence ID" value="NZ_CP031312.1"/>
</dbReference>
<dbReference type="AlphaFoldDB" id="A0A1H6BCF1"/>
<evidence type="ECO:0000313" key="6">
    <source>
        <dbReference type="Proteomes" id="UP000236740"/>
    </source>
</evidence>
<dbReference type="Gene3D" id="3.40.50.2000">
    <property type="entry name" value="Glycogen Phosphorylase B"/>
    <property type="match status" value="2"/>
</dbReference>
<dbReference type="PANTHER" id="PTHR12526:SF510">
    <property type="entry name" value="D-INOSITOL 3-PHOSPHATE GLYCOSYLTRANSFERASE"/>
    <property type="match status" value="1"/>
</dbReference>
<keyword evidence="1" id="KW-0328">Glycosyltransferase</keyword>
<evidence type="ECO:0000256" key="1">
    <source>
        <dbReference type="ARBA" id="ARBA00022676"/>
    </source>
</evidence>
<dbReference type="SUPFAM" id="SSF53756">
    <property type="entry name" value="UDP-Glycosyltransferase/glycogen phosphorylase"/>
    <property type="match status" value="1"/>
</dbReference>
<dbReference type="InterPro" id="IPR001296">
    <property type="entry name" value="Glyco_trans_1"/>
</dbReference>
<dbReference type="EMBL" id="CP031312">
    <property type="protein sequence ID" value="QCC49265.1"/>
    <property type="molecule type" value="Genomic_DNA"/>
</dbReference>
<accession>A0A1H6BCF1</accession>
<dbReference type="KEGG" id="hlm:DV707_16085"/>
<evidence type="ECO:0000256" key="2">
    <source>
        <dbReference type="ARBA" id="ARBA00022679"/>
    </source>
</evidence>
<evidence type="ECO:0000313" key="5">
    <source>
        <dbReference type="EMBL" id="SEG58302.1"/>
    </source>
</evidence>
<dbReference type="EMBL" id="FNVN01000004">
    <property type="protein sequence ID" value="SEG58302.1"/>
    <property type="molecule type" value="Genomic_DNA"/>
</dbReference>
<dbReference type="PANTHER" id="PTHR12526">
    <property type="entry name" value="GLYCOSYLTRANSFERASE"/>
    <property type="match status" value="1"/>
</dbReference>
<reference evidence="5 6" key="1">
    <citation type="submission" date="2016-10" db="EMBL/GenBank/DDBJ databases">
        <authorList>
            <person name="de Groot N.N."/>
        </authorList>
    </citation>
    <scope>NUCLEOTIDE SEQUENCE [LARGE SCALE GENOMIC DNA]</scope>
    <source>
        <strain evidence="5 6">CGMCC 1.10331</strain>
    </source>
</reference>
<gene>
    <name evidence="4" type="ORF">DV707_16085</name>
    <name evidence="5" type="ORF">SAMN04488133_2744</name>
</gene>
<dbReference type="Pfam" id="PF00534">
    <property type="entry name" value="Glycos_transf_1"/>
    <property type="match status" value="1"/>
</dbReference>
<keyword evidence="2 5" id="KW-0808">Transferase</keyword>
<proteinExistence type="predicted"/>
<dbReference type="GeneID" id="39859640"/>
<dbReference type="GO" id="GO:0016757">
    <property type="term" value="F:glycosyltransferase activity"/>
    <property type="evidence" value="ECO:0007669"/>
    <property type="project" value="UniProtKB-KW"/>
</dbReference>
<geneLocation type="plasmid" evidence="4">
    <name>unnamed1</name>
</geneLocation>
<dbReference type="Proteomes" id="UP000296733">
    <property type="component" value="Plasmid unnamed1"/>
</dbReference>
<evidence type="ECO:0000259" key="3">
    <source>
        <dbReference type="Pfam" id="PF00534"/>
    </source>
</evidence>
<evidence type="ECO:0000313" key="7">
    <source>
        <dbReference type="Proteomes" id="UP000296733"/>
    </source>
</evidence>
<protein>
    <submittedName>
        <fullName evidence="4 5">Glycosyltransferase</fullName>
    </submittedName>
</protein>
<feature type="domain" description="Glycosyl transferase family 1" evidence="3">
    <location>
        <begin position="179"/>
        <end position="335"/>
    </location>
</feature>
<dbReference type="CDD" id="cd03801">
    <property type="entry name" value="GT4_PimA-like"/>
    <property type="match status" value="1"/>
</dbReference>